<evidence type="ECO:0000256" key="3">
    <source>
        <dbReference type="SAM" id="MobiDB-lite"/>
    </source>
</evidence>
<dbReference type="PANTHER" id="PTHR31088">
    <property type="entry name" value="MEMBRANE-ASSOCIATED PROTEIN VIPP1, CHLOROPLASTIC"/>
    <property type="match status" value="1"/>
</dbReference>
<evidence type="ECO:0000313" key="5">
    <source>
        <dbReference type="Proteomes" id="UP000031327"/>
    </source>
</evidence>
<feature type="compositionally biased region" description="Polar residues" evidence="3">
    <location>
        <begin position="159"/>
        <end position="170"/>
    </location>
</feature>
<dbReference type="InterPro" id="IPR007157">
    <property type="entry name" value="PspA_VIPP1"/>
</dbReference>
<dbReference type="RefSeq" id="WP_039610774.1">
    <property type="nucleotide sequence ID" value="NZ_JWIC01000007.1"/>
</dbReference>
<protein>
    <submittedName>
        <fullName evidence="4">Phage-shock protein</fullName>
    </submittedName>
</protein>
<evidence type="ECO:0000256" key="1">
    <source>
        <dbReference type="ARBA" id="ARBA00043985"/>
    </source>
</evidence>
<feature type="compositionally biased region" description="Basic and acidic residues" evidence="3">
    <location>
        <begin position="171"/>
        <end position="185"/>
    </location>
</feature>
<comment type="similarity">
    <text evidence="1">Belongs to the PspA/Vipp/IM30 family.</text>
</comment>
<dbReference type="Pfam" id="PF04012">
    <property type="entry name" value="PspA_IM30"/>
    <property type="match status" value="1"/>
</dbReference>
<dbReference type="PANTHER" id="PTHR31088:SF9">
    <property type="entry name" value="PHAGE SHOCK PROTEIN A"/>
    <property type="match status" value="1"/>
</dbReference>
<evidence type="ECO:0000313" key="4">
    <source>
        <dbReference type="EMBL" id="KID56201.1"/>
    </source>
</evidence>
<organism evidence="4 5">
    <name type="scientific">Pseudoalteromonas luteoviolacea</name>
    <dbReference type="NCBI Taxonomy" id="43657"/>
    <lineage>
        <taxon>Bacteria</taxon>
        <taxon>Pseudomonadati</taxon>
        <taxon>Pseudomonadota</taxon>
        <taxon>Gammaproteobacteria</taxon>
        <taxon>Alteromonadales</taxon>
        <taxon>Pseudoalteromonadaceae</taxon>
        <taxon>Pseudoalteromonas</taxon>
    </lineage>
</organism>
<feature type="coiled-coil region" evidence="2">
    <location>
        <begin position="28"/>
        <end position="55"/>
    </location>
</feature>
<gene>
    <name evidence="4" type="ORF">JF50_18175</name>
</gene>
<feature type="compositionally biased region" description="Basic and acidic residues" evidence="3">
    <location>
        <begin position="196"/>
        <end position="206"/>
    </location>
</feature>
<dbReference type="EMBL" id="JWIC01000007">
    <property type="protein sequence ID" value="KID56201.1"/>
    <property type="molecule type" value="Genomic_DNA"/>
</dbReference>
<dbReference type="Proteomes" id="UP000031327">
    <property type="component" value="Unassembled WGS sequence"/>
</dbReference>
<dbReference type="OrthoDB" id="8844617at2"/>
<name>A0A0C1Q6F0_9GAMM</name>
<evidence type="ECO:0000256" key="2">
    <source>
        <dbReference type="SAM" id="Coils"/>
    </source>
</evidence>
<sequence length="230" mass="25356">MSILKKLFTAVKGGVNEVGEGIVDANAIRIFEQEIRDAQAALNEAKRSLTEVMAKEIQTSRAIKSLDEEIGKHETYAAQALDKDEETLALEIAGKIAEFEQEKSEQQQVLNTFSANVSKLKEQIKQAEKTIVENQRQLSMVKTTESVQKATMAVNDTMASGDSAMTSAKQSLERIKQRQMDRQDQLDAAQQLADESNDKSLNDKMRAAGIGEEAAKGADVLARIRAKQNK</sequence>
<keyword evidence="2" id="KW-0175">Coiled coil</keyword>
<feature type="coiled-coil region" evidence="2">
    <location>
        <begin position="96"/>
        <end position="137"/>
    </location>
</feature>
<comment type="caution">
    <text evidence="4">The sequence shown here is derived from an EMBL/GenBank/DDBJ whole genome shotgun (WGS) entry which is preliminary data.</text>
</comment>
<feature type="region of interest" description="Disordered" evidence="3">
    <location>
        <begin position="159"/>
        <end position="213"/>
    </location>
</feature>
<dbReference type="AlphaFoldDB" id="A0A0C1Q6F0"/>
<accession>A0A0C1Q6F0</accession>
<proteinExistence type="inferred from homology"/>
<reference evidence="4 5" key="1">
    <citation type="submission" date="2014-12" db="EMBL/GenBank/DDBJ databases">
        <title>Draft Genome Sequence of Pseudoalteromonas luteoviolacea HI1.</title>
        <authorList>
            <person name="Asahina A.Y."/>
            <person name="Hadfield M.G."/>
        </authorList>
    </citation>
    <scope>NUCLEOTIDE SEQUENCE [LARGE SCALE GENOMIC DNA]</scope>
    <source>
        <strain evidence="4 5">HI1</strain>
    </source>
</reference>